<sequence>MATTTRVAAAATGVLLVLSALATLARAEDPYLFFEWKVTYGTKSLLGVPQKVILINGEFPGPRINCSSNNNIVDAKSASAVIRYAGSSAPPSPNMTEPPAGWAWSINQARSFRWNLTASAARPNPQGSYHYGQINITRTIKVMVSRGHIDGKLRYGFNGISHRDPETPVKLAEYFNATDGVFSYNQMGDVPPAVNGPLHVIPNVITAEFRTFIEIVFENPEKSIDSLHVDGYAFFGVGMGPGKWSPEVRKTYNLLDTVSRHTIQVYPRSWTAIMLTFDNAGMWSVHSNIWERYYLGEQFYISVVSPARSLRDEYNMPDNALRCGKVVGLPLPPSYAPAR</sequence>
<dbReference type="SUPFAM" id="SSF49503">
    <property type="entry name" value="Cupredoxins"/>
    <property type="match status" value="2"/>
</dbReference>
<dbReference type="InterPro" id="IPR045087">
    <property type="entry name" value="Cu-oxidase_fam"/>
</dbReference>
<protein>
    <submittedName>
        <fullName evidence="4">SKU5 similar 13</fullName>
    </submittedName>
</protein>
<evidence type="ECO:0000256" key="1">
    <source>
        <dbReference type="ARBA" id="ARBA00010609"/>
    </source>
</evidence>
<reference evidence="4" key="1">
    <citation type="submission" date="2015-12" db="EMBL/GenBank/DDBJ databases">
        <title>Update maize B73 reference genome by single molecule sequencing technologies.</title>
        <authorList>
            <consortium name="Maize Genome Sequencing Project"/>
            <person name="Ware D."/>
        </authorList>
    </citation>
    <scope>NUCLEOTIDE SEQUENCE</scope>
    <source>
        <tissue evidence="4">Seedling</tissue>
    </source>
</reference>
<feature type="domain" description="Plastocyanin-like" evidence="3">
    <location>
        <begin position="38"/>
        <end position="73"/>
    </location>
</feature>
<dbReference type="PANTHER" id="PTHR11709:SF478">
    <property type="entry name" value="OS05G0485800 PROTEIN"/>
    <property type="match status" value="1"/>
</dbReference>
<dbReference type="EMBL" id="CM000782">
    <property type="protein sequence ID" value="AQK86808.1"/>
    <property type="molecule type" value="Genomic_DNA"/>
</dbReference>
<evidence type="ECO:0000259" key="2">
    <source>
        <dbReference type="Pfam" id="PF07731"/>
    </source>
</evidence>
<dbReference type="Pfam" id="PF07732">
    <property type="entry name" value="Cu-oxidase_3"/>
    <property type="match status" value="1"/>
</dbReference>
<dbReference type="Gene3D" id="2.60.40.420">
    <property type="entry name" value="Cupredoxins - blue copper proteins"/>
    <property type="match status" value="1"/>
</dbReference>
<evidence type="ECO:0000259" key="3">
    <source>
        <dbReference type="Pfam" id="PF07732"/>
    </source>
</evidence>
<dbReference type="AlphaFoldDB" id="A0A1D6M6W9"/>
<dbReference type="GO" id="GO:0016491">
    <property type="term" value="F:oxidoreductase activity"/>
    <property type="evidence" value="ECO:0007669"/>
    <property type="project" value="InterPro"/>
</dbReference>
<dbReference type="GO" id="GO:0005507">
    <property type="term" value="F:copper ion binding"/>
    <property type="evidence" value="ECO:0007669"/>
    <property type="project" value="InterPro"/>
</dbReference>
<feature type="domain" description="Plastocyanin-like" evidence="2">
    <location>
        <begin position="167"/>
        <end position="306"/>
    </location>
</feature>
<comment type="similarity">
    <text evidence="1">Belongs to the multicopper oxidase family.</text>
</comment>
<name>A0A1D6M6W9_MAIZE</name>
<dbReference type="Pfam" id="PF07731">
    <property type="entry name" value="Cu-oxidase_2"/>
    <property type="match status" value="1"/>
</dbReference>
<evidence type="ECO:0000313" key="4">
    <source>
        <dbReference type="EMBL" id="AQK86808.1"/>
    </source>
</evidence>
<gene>
    <name evidence="4" type="ORF">ZEAMMB73_Zm00001d038521</name>
</gene>
<proteinExistence type="inferred from homology"/>
<dbReference type="PANTHER" id="PTHR11709">
    <property type="entry name" value="MULTI-COPPER OXIDASE"/>
    <property type="match status" value="1"/>
</dbReference>
<dbReference type="InterPro" id="IPR008972">
    <property type="entry name" value="Cupredoxin"/>
</dbReference>
<dbReference type="InterPro" id="IPR011707">
    <property type="entry name" value="Cu-oxidase-like_N"/>
</dbReference>
<accession>A0A1D6M6W9</accession>
<dbReference type="InterPro" id="IPR011706">
    <property type="entry name" value="Cu-oxidase_C"/>
</dbReference>
<organism evidence="4">
    <name type="scientific">Zea mays</name>
    <name type="common">Maize</name>
    <dbReference type="NCBI Taxonomy" id="4577"/>
    <lineage>
        <taxon>Eukaryota</taxon>
        <taxon>Viridiplantae</taxon>
        <taxon>Streptophyta</taxon>
        <taxon>Embryophyta</taxon>
        <taxon>Tracheophyta</taxon>
        <taxon>Spermatophyta</taxon>
        <taxon>Magnoliopsida</taxon>
        <taxon>Liliopsida</taxon>
        <taxon>Poales</taxon>
        <taxon>Poaceae</taxon>
        <taxon>PACMAD clade</taxon>
        <taxon>Panicoideae</taxon>
        <taxon>Andropogonodae</taxon>
        <taxon>Andropogoneae</taxon>
        <taxon>Tripsacinae</taxon>
        <taxon>Zea</taxon>
    </lineage>
</organism>